<keyword evidence="7" id="KW-1185">Reference proteome</keyword>
<comment type="caution">
    <text evidence="6">The sequence shown here is derived from an EMBL/GenBank/DDBJ whole genome shotgun (WGS) entry which is preliminary data.</text>
</comment>
<dbReference type="CDD" id="cd12148">
    <property type="entry name" value="fungal_TF_MHR"/>
    <property type="match status" value="1"/>
</dbReference>
<dbReference type="GO" id="GO:0006351">
    <property type="term" value="P:DNA-templated transcription"/>
    <property type="evidence" value="ECO:0007669"/>
    <property type="project" value="InterPro"/>
</dbReference>
<dbReference type="SMART" id="SM00906">
    <property type="entry name" value="Fungal_trans"/>
    <property type="match status" value="1"/>
</dbReference>
<name>A0A9P9J1W4_9HYPO</name>
<dbReference type="PANTHER" id="PTHR31001:SF40">
    <property type="entry name" value="ZN(II)2CYS6 TRANSCRIPTION FACTOR (EUROFUNG)"/>
    <property type="match status" value="1"/>
</dbReference>
<feature type="region of interest" description="Disordered" evidence="4">
    <location>
        <begin position="53"/>
        <end position="87"/>
    </location>
</feature>
<proteinExistence type="predicted"/>
<dbReference type="CDD" id="cd00067">
    <property type="entry name" value="GAL4"/>
    <property type="match status" value="1"/>
</dbReference>
<evidence type="ECO:0000256" key="2">
    <source>
        <dbReference type="ARBA" id="ARBA00022723"/>
    </source>
</evidence>
<dbReference type="GO" id="GO:0005634">
    <property type="term" value="C:nucleus"/>
    <property type="evidence" value="ECO:0007669"/>
    <property type="project" value="UniProtKB-SubCell"/>
</dbReference>
<keyword evidence="3" id="KW-0539">Nucleus</keyword>
<sequence length="637" mass="71902">MDGAMDRDTPLLRRLNGRPQACDPCRARKVACDHGQPTCSRCRKRKETCVYTVSEPRIKRPRTQRPTPPTRSDTSTPPPSASGYLGFTSHNTVFEETRNSLSLVHGPALETAARRGPRVRRSACLVELPAALREMCLFVLRNLPGKNDNVLSYRFHCRADRWVMDSVKATLKSLYANFGENLTNRDDAQLLEEMGLTICNNTARPFRDEHASSQDWLDPFAFPTLRWESVGLVWTYWDGAPGASSQTVVTCLGYCIELARHLSTPNDLLLYLCYRRSTIQSLITGDASLLCWRYHADTVSLMIFLGLHVMPDGANYNPSLYSENKRRIASRIFIIDKVMVSFTGRPPLIGRRYFSTPLPLDISDDDFLADPATLSHAAQTLDADGWNADGGMHSSTLIRARLQVAVIKDELLEIALGSYTMVTLDALREIKARAEKIVSQFPHSLTHRPEDLESPDLDVDIAYFRILCRLEHLQNLFFVERLMLRLGHSDQSRLLIISFEMVTLTLVFWTQQDRFADARRDFELLLMAYAAPGGGILCLELLRPTFYGSHPDCPKLSRSTIIQKLSLLVGFFDWVHPPAPHADLCADCKTVIQGVLDYSLNTPLASGGALDTLDWDVPMQLDFNFDLLDTFDWLRPD</sequence>
<dbReference type="PROSITE" id="PS50048">
    <property type="entry name" value="ZN2_CY6_FUNGAL_2"/>
    <property type="match status" value="1"/>
</dbReference>
<keyword evidence="2" id="KW-0479">Metal-binding</keyword>
<organism evidence="6 7">
    <name type="scientific">Dactylonectria estremocensis</name>
    <dbReference type="NCBI Taxonomy" id="1079267"/>
    <lineage>
        <taxon>Eukaryota</taxon>
        <taxon>Fungi</taxon>
        <taxon>Dikarya</taxon>
        <taxon>Ascomycota</taxon>
        <taxon>Pezizomycotina</taxon>
        <taxon>Sordariomycetes</taxon>
        <taxon>Hypocreomycetidae</taxon>
        <taxon>Hypocreales</taxon>
        <taxon>Nectriaceae</taxon>
        <taxon>Dactylonectria</taxon>
    </lineage>
</organism>
<dbReference type="InterPro" id="IPR001138">
    <property type="entry name" value="Zn2Cys6_DnaBD"/>
</dbReference>
<protein>
    <recommendedName>
        <fullName evidence="5">Zn(2)-C6 fungal-type domain-containing protein</fullName>
    </recommendedName>
</protein>
<feature type="domain" description="Zn(2)-C6 fungal-type" evidence="5">
    <location>
        <begin position="21"/>
        <end position="51"/>
    </location>
</feature>
<evidence type="ECO:0000313" key="7">
    <source>
        <dbReference type="Proteomes" id="UP000717696"/>
    </source>
</evidence>
<dbReference type="Pfam" id="PF04082">
    <property type="entry name" value="Fungal_trans"/>
    <property type="match status" value="1"/>
</dbReference>
<dbReference type="Gene3D" id="4.10.240.10">
    <property type="entry name" value="Zn(2)-C6 fungal-type DNA-binding domain"/>
    <property type="match status" value="1"/>
</dbReference>
<dbReference type="SMART" id="SM00066">
    <property type="entry name" value="GAL4"/>
    <property type="match status" value="1"/>
</dbReference>
<evidence type="ECO:0000256" key="4">
    <source>
        <dbReference type="SAM" id="MobiDB-lite"/>
    </source>
</evidence>
<dbReference type="SUPFAM" id="SSF57701">
    <property type="entry name" value="Zn2/Cys6 DNA-binding domain"/>
    <property type="match status" value="1"/>
</dbReference>
<evidence type="ECO:0000313" key="6">
    <source>
        <dbReference type="EMBL" id="KAH7142721.1"/>
    </source>
</evidence>
<dbReference type="Proteomes" id="UP000717696">
    <property type="component" value="Unassembled WGS sequence"/>
</dbReference>
<dbReference type="InterPro" id="IPR007219">
    <property type="entry name" value="XnlR_reg_dom"/>
</dbReference>
<evidence type="ECO:0000259" key="5">
    <source>
        <dbReference type="PROSITE" id="PS50048"/>
    </source>
</evidence>
<gene>
    <name evidence="6" type="ORF">B0J13DRAFT_50574</name>
</gene>
<accession>A0A9P9J1W4</accession>
<dbReference type="InterPro" id="IPR036864">
    <property type="entry name" value="Zn2-C6_fun-type_DNA-bd_sf"/>
</dbReference>
<evidence type="ECO:0000256" key="3">
    <source>
        <dbReference type="ARBA" id="ARBA00023242"/>
    </source>
</evidence>
<dbReference type="GO" id="GO:0008270">
    <property type="term" value="F:zinc ion binding"/>
    <property type="evidence" value="ECO:0007669"/>
    <property type="project" value="InterPro"/>
</dbReference>
<reference evidence="6" key="1">
    <citation type="journal article" date="2021" name="Nat. Commun.">
        <title>Genetic determinants of endophytism in the Arabidopsis root mycobiome.</title>
        <authorList>
            <person name="Mesny F."/>
            <person name="Miyauchi S."/>
            <person name="Thiergart T."/>
            <person name="Pickel B."/>
            <person name="Atanasova L."/>
            <person name="Karlsson M."/>
            <person name="Huettel B."/>
            <person name="Barry K.W."/>
            <person name="Haridas S."/>
            <person name="Chen C."/>
            <person name="Bauer D."/>
            <person name="Andreopoulos W."/>
            <person name="Pangilinan J."/>
            <person name="LaButti K."/>
            <person name="Riley R."/>
            <person name="Lipzen A."/>
            <person name="Clum A."/>
            <person name="Drula E."/>
            <person name="Henrissat B."/>
            <person name="Kohler A."/>
            <person name="Grigoriev I.V."/>
            <person name="Martin F.M."/>
            <person name="Hacquard S."/>
        </authorList>
    </citation>
    <scope>NUCLEOTIDE SEQUENCE</scope>
    <source>
        <strain evidence="6">MPI-CAGE-AT-0021</strain>
    </source>
</reference>
<dbReference type="InterPro" id="IPR050613">
    <property type="entry name" value="Sec_Metabolite_Reg"/>
</dbReference>
<dbReference type="PROSITE" id="PS00463">
    <property type="entry name" value="ZN2_CY6_FUNGAL_1"/>
    <property type="match status" value="1"/>
</dbReference>
<evidence type="ECO:0000256" key="1">
    <source>
        <dbReference type="ARBA" id="ARBA00004123"/>
    </source>
</evidence>
<dbReference type="GO" id="GO:0000981">
    <property type="term" value="F:DNA-binding transcription factor activity, RNA polymerase II-specific"/>
    <property type="evidence" value="ECO:0007669"/>
    <property type="project" value="InterPro"/>
</dbReference>
<dbReference type="GO" id="GO:0003677">
    <property type="term" value="F:DNA binding"/>
    <property type="evidence" value="ECO:0007669"/>
    <property type="project" value="InterPro"/>
</dbReference>
<dbReference type="Pfam" id="PF00172">
    <property type="entry name" value="Zn_clus"/>
    <property type="match status" value="1"/>
</dbReference>
<comment type="subcellular location">
    <subcellularLocation>
        <location evidence="1">Nucleus</location>
    </subcellularLocation>
</comment>
<dbReference type="EMBL" id="JAGMUU010000011">
    <property type="protein sequence ID" value="KAH7142721.1"/>
    <property type="molecule type" value="Genomic_DNA"/>
</dbReference>
<dbReference type="AlphaFoldDB" id="A0A9P9J1W4"/>
<dbReference type="PANTHER" id="PTHR31001">
    <property type="entry name" value="UNCHARACTERIZED TRANSCRIPTIONAL REGULATORY PROTEIN"/>
    <property type="match status" value="1"/>
</dbReference>
<dbReference type="OrthoDB" id="6612291at2759"/>